<keyword evidence="3" id="KW-1185">Reference proteome</keyword>
<dbReference type="EMBL" id="BGZK01000005">
    <property type="protein sequence ID" value="GBP00210.1"/>
    <property type="molecule type" value="Genomic_DNA"/>
</dbReference>
<evidence type="ECO:0000313" key="3">
    <source>
        <dbReference type="Proteomes" id="UP000299102"/>
    </source>
</evidence>
<gene>
    <name evidence="2" type="ORF">EVAR_837_1</name>
</gene>
<dbReference type="Proteomes" id="UP000299102">
    <property type="component" value="Unassembled WGS sequence"/>
</dbReference>
<proteinExistence type="predicted"/>
<evidence type="ECO:0000313" key="2">
    <source>
        <dbReference type="EMBL" id="GBP00210.1"/>
    </source>
</evidence>
<dbReference type="AlphaFoldDB" id="A0A4C1SGH2"/>
<comment type="caution">
    <text evidence="2">The sequence shown here is derived from an EMBL/GenBank/DDBJ whole genome shotgun (WGS) entry which is preliminary data.</text>
</comment>
<protein>
    <submittedName>
        <fullName evidence="2">Uncharacterized protein</fullName>
    </submittedName>
</protein>
<reference evidence="2 3" key="1">
    <citation type="journal article" date="2019" name="Commun. Biol.">
        <title>The bagworm genome reveals a unique fibroin gene that provides high tensile strength.</title>
        <authorList>
            <person name="Kono N."/>
            <person name="Nakamura H."/>
            <person name="Ohtoshi R."/>
            <person name="Tomita M."/>
            <person name="Numata K."/>
            <person name="Arakawa K."/>
        </authorList>
    </citation>
    <scope>NUCLEOTIDE SEQUENCE [LARGE SCALE GENOMIC DNA]</scope>
</reference>
<evidence type="ECO:0000256" key="1">
    <source>
        <dbReference type="SAM" id="MobiDB-lite"/>
    </source>
</evidence>
<accession>A0A4C1SGH2</accession>
<sequence length="101" mass="11023">MRDDQNSIPLAAVQTFISLADAQSGECETTLKKNFGSPMDLKGRELEEGVEIWPFLGRKGGRDVDRKFNLTTAPSLGTRRERSGPATAGNACELIQTVHSM</sequence>
<name>A0A4C1SGH2_EUMVA</name>
<organism evidence="2 3">
    <name type="scientific">Eumeta variegata</name>
    <name type="common">Bagworm moth</name>
    <name type="synonym">Eumeta japonica</name>
    <dbReference type="NCBI Taxonomy" id="151549"/>
    <lineage>
        <taxon>Eukaryota</taxon>
        <taxon>Metazoa</taxon>
        <taxon>Ecdysozoa</taxon>
        <taxon>Arthropoda</taxon>
        <taxon>Hexapoda</taxon>
        <taxon>Insecta</taxon>
        <taxon>Pterygota</taxon>
        <taxon>Neoptera</taxon>
        <taxon>Endopterygota</taxon>
        <taxon>Lepidoptera</taxon>
        <taxon>Glossata</taxon>
        <taxon>Ditrysia</taxon>
        <taxon>Tineoidea</taxon>
        <taxon>Psychidae</taxon>
        <taxon>Oiketicinae</taxon>
        <taxon>Eumeta</taxon>
    </lineage>
</organism>
<feature type="region of interest" description="Disordered" evidence="1">
    <location>
        <begin position="73"/>
        <end position="92"/>
    </location>
</feature>